<evidence type="ECO:0000256" key="6">
    <source>
        <dbReference type="ARBA" id="ARBA00023065"/>
    </source>
</evidence>
<evidence type="ECO:0000313" key="12">
    <source>
        <dbReference type="EMBL" id="WOG85613.1"/>
    </source>
</evidence>
<dbReference type="GO" id="GO:0015078">
    <property type="term" value="F:proton transmembrane transporter activity"/>
    <property type="evidence" value="ECO:0007669"/>
    <property type="project" value="InterPro"/>
</dbReference>
<dbReference type="Pfam" id="PF04718">
    <property type="entry name" value="ATP-synt_G"/>
    <property type="match status" value="1"/>
</dbReference>
<evidence type="ECO:0000256" key="7">
    <source>
        <dbReference type="ARBA" id="ARBA00023128"/>
    </source>
</evidence>
<evidence type="ECO:0000313" key="13">
    <source>
        <dbReference type="Proteomes" id="UP000077755"/>
    </source>
</evidence>
<dbReference type="KEGG" id="dcr:108203697"/>
<dbReference type="InterPro" id="IPR006808">
    <property type="entry name" value="ATP_synth_F0_gsu_mt"/>
</dbReference>
<dbReference type="EMBL" id="LNRQ01000001">
    <property type="protein sequence ID" value="KZN11785.1"/>
    <property type="molecule type" value="Genomic_DNA"/>
</dbReference>
<evidence type="ECO:0000313" key="11">
    <source>
        <dbReference type="EMBL" id="KZN11785.1"/>
    </source>
</evidence>
<dbReference type="OrthoDB" id="437at2759"/>
<reference evidence="12" key="2">
    <citation type="submission" date="2022-03" db="EMBL/GenBank/DDBJ databases">
        <title>Draft title - Genomic analysis of global carrot germplasm unveils the trajectory of domestication and the origin of high carotenoid orange carrot.</title>
        <authorList>
            <person name="Iorizzo M."/>
            <person name="Ellison S."/>
            <person name="Senalik D."/>
            <person name="Macko-Podgorni A."/>
            <person name="Grzebelus D."/>
            <person name="Bostan H."/>
            <person name="Rolling W."/>
            <person name="Curaba J."/>
            <person name="Simon P."/>
        </authorList>
    </citation>
    <scope>NUCLEOTIDE SEQUENCE</scope>
    <source>
        <tissue evidence="12">Leaf</tissue>
    </source>
</reference>
<keyword evidence="13" id="KW-1185">Reference proteome</keyword>
<dbReference type="Gramene" id="KZN11785">
    <property type="protein sequence ID" value="KZN11785"/>
    <property type="gene ID" value="DCAR_004441"/>
</dbReference>
<keyword evidence="7" id="KW-0496">Mitochondrion</keyword>
<keyword evidence="4" id="KW-0138">CF(0)</keyword>
<keyword evidence="8 10" id="KW-0472">Membrane</keyword>
<dbReference type="GO" id="GO:0045259">
    <property type="term" value="C:proton-transporting ATP synthase complex"/>
    <property type="evidence" value="ECO:0007669"/>
    <property type="project" value="UniProtKB-KW"/>
</dbReference>
<evidence type="ECO:0000256" key="4">
    <source>
        <dbReference type="ARBA" id="ARBA00022547"/>
    </source>
</evidence>
<organism evidence="11">
    <name type="scientific">Daucus carota subsp. sativus</name>
    <name type="common">Carrot</name>
    <dbReference type="NCBI Taxonomy" id="79200"/>
    <lineage>
        <taxon>Eukaryota</taxon>
        <taxon>Viridiplantae</taxon>
        <taxon>Streptophyta</taxon>
        <taxon>Embryophyta</taxon>
        <taxon>Tracheophyta</taxon>
        <taxon>Spermatophyta</taxon>
        <taxon>Magnoliopsida</taxon>
        <taxon>eudicotyledons</taxon>
        <taxon>Gunneridae</taxon>
        <taxon>Pentapetalae</taxon>
        <taxon>asterids</taxon>
        <taxon>campanulids</taxon>
        <taxon>Apiales</taxon>
        <taxon>Apiaceae</taxon>
        <taxon>Apioideae</taxon>
        <taxon>Scandiceae</taxon>
        <taxon>Daucinae</taxon>
        <taxon>Daucus</taxon>
        <taxon>Daucus sect. Daucus</taxon>
    </lineage>
</organism>
<keyword evidence="10" id="KW-1133">Transmembrane helix</keyword>
<comment type="subcellular location">
    <subcellularLocation>
        <location evidence="1">Mitochondrion membrane</location>
    </subcellularLocation>
</comment>
<evidence type="ECO:0000256" key="5">
    <source>
        <dbReference type="ARBA" id="ARBA00022781"/>
    </source>
</evidence>
<keyword evidence="5" id="KW-0375">Hydrogen ion transport</keyword>
<keyword evidence="3" id="KW-0813">Transport</keyword>
<evidence type="ECO:0000256" key="10">
    <source>
        <dbReference type="SAM" id="Phobius"/>
    </source>
</evidence>
<accession>A0A166J4F0</accession>
<dbReference type="GO" id="GO:0031966">
    <property type="term" value="C:mitochondrial membrane"/>
    <property type="evidence" value="ECO:0007669"/>
    <property type="project" value="UniProtKB-SubCell"/>
</dbReference>
<comment type="similarity">
    <text evidence="2">Belongs to the ATPase g subunit family.</text>
</comment>
<dbReference type="PANTHER" id="PTHR12386">
    <property type="entry name" value="ATP SYNTHASE SUBUNIT"/>
    <property type="match status" value="1"/>
</dbReference>
<dbReference type="GO" id="GO:0015986">
    <property type="term" value="P:proton motive force-driven ATP synthesis"/>
    <property type="evidence" value="ECO:0007669"/>
    <property type="project" value="InterPro"/>
</dbReference>
<dbReference type="AlphaFoldDB" id="A0A166J4F0"/>
<dbReference type="EMBL" id="CP093343">
    <property type="protein sequence ID" value="WOG85613.1"/>
    <property type="molecule type" value="Genomic_DNA"/>
</dbReference>
<sequence length="126" mass="14698">MASKLSELQSAAAQASKYVAKNGPSYYKQLMEKNKRYIKNPPTIESCQLLAKQLFYTRLASIPSRYDAFWKELNSMKQVWNKRKEFKNEDYRIAALFGVGWVVECYAWFFLGEVVGRGFTFTGYYV</sequence>
<dbReference type="OMA" id="SKHGCTY"/>
<proteinExistence type="inferred from homology"/>
<evidence type="ECO:0000256" key="2">
    <source>
        <dbReference type="ARBA" id="ARBA00005699"/>
    </source>
</evidence>
<evidence type="ECO:0000256" key="1">
    <source>
        <dbReference type="ARBA" id="ARBA00004325"/>
    </source>
</evidence>
<feature type="transmembrane region" description="Helical" evidence="10">
    <location>
        <begin position="91"/>
        <end position="111"/>
    </location>
</feature>
<protein>
    <submittedName>
        <fullName evidence="11">Uncharacterized protein</fullName>
    </submittedName>
</protein>
<evidence type="ECO:0000256" key="3">
    <source>
        <dbReference type="ARBA" id="ARBA00022448"/>
    </source>
</evidence>
<dbReference type="STRING" id="79200.A0A166J4F0"/>
<evidence type="ECO:0000256" key="8">
    <source>
        <dbReference type="ARBA" id="ARBA00023136"/>
    </source>
</evidence>
<name>A0A166J4F0_DAUCS</name>
<reference evidence="11" key="1">
    <citation type="journal article" date="2016" name="Nat. Genet.">
        <title>A high-quality carrot genome assembly provides new insights into carotenoid accumulation and asterid genome evolution.</title>
        <authorList>
            <person name="Iorizzo M."/>
            <person name="Ellison S."/>
            <person name="Senalik D."/>
            <person name="Zeng P."/>
            <person name="Satapoomin P."/>
            <person name="Huang J."/>
            <person name="Bowman M."/>
            <person name="Iovene M."/>
            <person name="Sanseverino W."/>
            <person name="Cavagnaro P."/>
            <person name="Yildiz M."/>
            <person name="Macko-Podgorni A."/>
            <person name="Moranska E."/>
            <person name="Grzebelus E."/>
            <person name="Grzebelus D."/>
            <person name="Ashrafi H."/>
            <person name="Zheng Z."/>
            <person name="Cheng S."/>
            <person name="Spooner D."/>
            <person name="Van Deynze A."/>
            <person name="Simon P."/>
        </authorList>
    </citation>
    <scope>NUCLEOTIDE SEQUENCE [LARGE SCALE GENOMIC DNA]</scope>
    <source>
        <tissue evidence="11">Leaf</tissue>
    </source>
</reference>
<keyword evidence="10" id="KW-0812">Transmembrane</keyword>
<dbReference type="Proteomes" id="UP000077755">
    <property type="component" value="Chromosome 1"/>
</dbReference>
<gene>
    <name evidence="11" type="ORF">DCAR_004441</name>
    <name evidence="12" type="ORF">DCAR_0104804</name>
</gene>
<keyword evidence="9" id="KW-0066">ATP synthesis</keyword>
<keyword evidence="6" id="KW-0406">Ion transport</keyword>
<evidence type="ECO:0000256" key="9">
    <source>
        <dbReference type="ARBA" id="ARBA00023310"/>
    </source>
</evidence>